<evidence type="ECO:0000256" key="1">
    <source>
        <dbReference type="ARBA" id="ARBA00022729"/>
    </source>
</evidence>
<dbReference type="GO" id="GO:0016787">
    <property type="term" value="F:hydrolase activity"/>
    <property type="evidence" value="ECO:0007669"/>
    <property type="project" value="UniProtKB-KW"/>
</dbReference>
<comment type="caution">
    <text evidence="6">The sequence shown here is derived from an EMBL/GenBank/DDBJ whole genome shotgun (WGS) entry which is preliminary data.</text>
</comment>
<keyword evidence="3" id="KW-0378">Hydrolase</keyword>
<dbReference type="PANTHER" id="PTHR23221">
    <property type="entry name" value="GLYCOSYLPHOSPHATIDYLINOSITOL PHOSPHOLIPASE D"/>
    <property type="match status" value="1"/>
</dbReference>
<proteinExistence type="predicted"/>
<accession>X0Z3Q0</accession>
<dbReference type="InterPro" id="IPR013517">
    <property type="entry name" value="FG-GAP"/>
</dbReference>
<dbReference type="Gene3D" id="2.130.10.130">
    <property type="entry name" value="Integrin alpha, N-terminal"/>
    <property type="match status" value="1"/>
</dbReference>
<dbReference type="InterPro" id="IPR028994">
    <property type="entry name" value="Integrin_alpha_N"/>
</dbReference>
<dbReference type="AlphaFoldDB" id="X0Z3Q0"/>
<dbReference type="SUPFAM" id="SSF69318">
    <property type="entry name" value="Integrin alpha N-terminal domain"/>
    <property type="match status" value="1"/>
</dbReference>
<keyword evidence="2" id="KW-0677">Repeat</keyword>
<gene>
    <name evidence="6" type="ORF">S01H1_79629</name>
</gene>
<dbReference type="SMART" id="SM00191">
    <property type="entry name" value="Int_alpha"/>
    <property type="match status" value="2"/>
</dbReference>
<evidence type="ECO:0008006" key="7">
    <source>
        <dbReference type="Google" id="ProtNLM"/>
    </source>
</evidence>
<keyword evidence="1" id="KW-0732">Signal</keyword>
<dbReference type="PANTHER" id="PTHR23221:SF7">
    <property type="entry name" value="PHOSPHATIDYLINOSITOL-GLYCAN-SPECIFIC PHOSPHOLIPASE D"/>
    <property type="match status" value="1"/>
</dbReference>
<evidence type="ECO:0000256" key="5">
    <source>
        <dbReference type="SAM" id="MobiDB-lite"/>
    </source>
</evidence>
<sequence>MATLNASQGFIIQGDQGDTGQSPEDRGDNAGASVSSAGDVNGDGFDDLIVGAPWGDDGGSYAGEAYVVFGSGTGFGTLDPATGRQVIDLATLAPSQGFIIQGDDGGEREPQFGFPGELTGLSVSSAGDINGDGFDDMIVGAPFGDIYDRPKFDVDNDGDLDGFYAGVTYVVFGSGTGFGALDPTTGRQVLDMATLEANQGFILIGDPTGAGSAGAGIGGRAGRSV</sequence>
<protein>
    <recommendedName>
        <fullName evidence="7">FG-GAP repeat protein</fullName>
    </recommendedName>
</protein>
<dbReference type="InterPro" id="IPR013519">
    <property type="entry name" value="Int_alpha_beta-p"/>
</dbReference>
<organism evidence="6">
    <name type="scientific">marine sediment metagenome</name>
    <dbReference type="NCBI Taxonomy" id="412755"/>
    <lineage>
        <taxon>unclassified sequences</taxon>
        <taxon>metagenomes</taxon>
        <taxon>ecological metagenomes</taxon>
    </lineage>
</organism>
<evidence type="ECO:0000256" key="3">
    <source>
        <dbReference type="ARBA" id="ARBA00022801"/>
    </source>
</evidence>
<feature type="region of interest" description="Disordered" evidence="5">
    <location>
        <begin position="1"/>
        <end position="39"/>
    </location>
</feature>
<name>X0Z3Q0_9ZZZZ</name>
<evidence type="ECO:0000313" key="6">
    <source>
        <dbReference type="EMBL" id="GAG53072.1"/>
    </source>
</evidence>
<evidence type="ECO:0000256" key="4">
    <source>
        <dbReference type="ARBA" id="ARBA00023180"/>
    </source>
</evidence>
<keyword evidence="4" id="KW-0325">Glycoprotein</keyword>
<evidence type="ECO:0000256" key="2">
    <source>
        <dbReference type="ARBA" id="ARBA00022737"/>
    </source>
</evidence>
<feature type="non-terminal residue" evidence="6">
    <location>
        <position position="225"/>
    </location>
</feature>
<dbReference type="Pfam" id="PF01839">
    <property type="entry name" value="FG-GAP"/>
    <property type="match status" value="2"/>
</dbReference>
<dbReference type="EMBL" id="BARS01053702">
    <property type="protein sequence ID" value="GAG53072.1"/>
    <property type="molecule type" value="Genomic_DNA"/>
</dbReference>
<reference evidence="6" key="1">
    <citation type="journal article" date="2014" name="Front. Microbiol.">
        <title>High frequency of phylogenetically diverse reductive dehalogenase-homologous genes in deep subseafloor sedimentary metagenomes.</title>
        <authorList>
            <person name="Kawai M."/>
            <person name="Futagami T."/>
            <person name="Toyoda A."/>
            <person name="Takaki Y."/>
            <person name="Nishi S."/>
            <person name="Hori S."/>
            <person name="Arai W."/>
            <person name="Tsubouchi T."/>
            <person name="Morono Y."/>
            <person name="Uchiyama I."/>
            <person name="Ito T."/>
            <person name="Fujiyama A."/>
            <person name="Inagaki F."/>
            <person name="Takami H."/>
        </authorList>
    </citation>
    <scope>NUCLEOTIDE SEQUENCE</scope>
    <source>
        <strain evidence="6">Expedition CK06-06</strain>
    </source>
</reference>
<feature type="compositionally biased region" description="Polar residues" evidence="5">
    <location>
        <begin position="1"/>
        <end position="22"/>
    </location>
</feature>
<dbReference type="PROSITE" id="PS51470">
    <property type="entry name" value="FG_GAP"/>
    <property type="match status" value="2"/>
</dbReference>